<evidence type="ECO:0000313" key="3">
    <source>
        <dbReference type="EMBL" id="CAF0818137.1"/>
    </source>
</evidence>
<evidence type="ECO:0000313" key="2">
    <source>
        <dbReference type="EMBL" id="CAF0805673.1"/>
    </source>
</evidence>
<sequence length="285" mass="31222">MQAYPNAYPVAGAQPVRYMVPGNYGQPYPPFVNRSYDRFALMPAGYRAPAVQRPAYYPPTYGPGYGQGAGANQPAGNQPAGNQPAQTQHAPTVTAPKPTVQAQRPSQGGLFNPNRGKKNSISSATGSKTPGLKKGAKEFKDTAFTIEPDGSKNEAIRGLVSNDDINNLLKHKGTKVKVSKIYRITKTKPEELSESEDEAPPPPPPKAKAQRPRSPSEDSYCSLCAAEQSHVDDDCPECRALREQVHVYDDCPECRAQRQQVHIYDDCPLCRAEQEREAARRQSLK</sequence>
<organism evidence="3 5">
    <name type="scientific">Adineta ricciae</name>
    <name type="common">Rotifer</name>
    <dbReference type="NCBI Taxonomy" id="249248"/>
    <lineage>
        <taxon>Eukaryota</taxon>
        <taxon>Metazoa</taxon>
        <taxon>Spiralia</taxon>
        <taxon>Gnathifera</taxon>
        <taxon>Rotifera</taxon>
        <taxon>Eurotatoria</taxon>
        <taxon>Bdelloidea</taxon>
        <taxon>Adinetida</taxon>
        <taxon>Adinetidae</taxon>
        <taxon>Adineta</taxon>
    </lineage>
</organism>
<evidence type="ECO:0000313" key="5">
    <source>
        <dbReference type="Proteomes" id="UP000663852"/>
    </source>
</evidence>
<gene>
    <name evidence="3" type="ORF">EDS130_LOCUS5707</name>
    <name evidence="2" type="ORF">XAT740_LOCUS3203</name>
</gene>
<feature type="compositionally biased region" description="Polar residues" evidence="1">
    <location>
        <begin position="119"/>
        <end position="128"/>
    </location>
</feature>
<dbReference type="EMBL" id="CAJNOR010000120">
    <property type="protein sequence ID" value="CAF0805673.1"/>
    <property type="molecule type" value="Genomic_DNA"/>
</dbReference>
<reference evidence="3" key="1">
    <citation type="submission" date="2021-02" db="EMBL/GenBank/DDBJ databases">
        <authorList>
            <person name="Nowell W R."/>
        </authorList>
    </citation>
    <scope>NUCLEOTIDE SEQUENCE</scope>
</reference>
<evidence type="ECO:0000256" key="1">
    <source>
        <dbReference type="SAM" id="MobiDB-lite"/>
    </source>
</evidence>
<dbReference type="Proteomes" id="UP000663828">
    <property type="component" value="Unassembled WGS sequence"/>
</dbReference>
<evidence type="ECO:0000313" key="4">
    <source>
        <dbReference type="Proteomes" id="UP000663828"/>
    </source>
</evidence>
<dbReference type="AlphaFoldDB" id="A0A813U3Z3"/>
<name>A0A813U3Z3_ADIRI</name>
<protein>
    <submittedName>
        <fullName evidence="3">Uncharacterized protein</fullName>
    </submittedName>
</protein>
<comment type="caution">
    <text evidence="3">The sequence shown here is derived from an EMBL/GenBank/DDBJ whole genome shotgun (WGS) entry which is preliminary data.</text>
</comment>
<dbReference type="EMBL" id="CAJNOJ010000016">
    <property type="protein sequence ID" value="CAF0818137.1"/>
    <property type="molecule type" value="Genomic_DNA"/>
</dbReference>
<dbReference type="OrthoDB" id="10036234at2759"/>
<feature type="region of interest" description="Disordered" evidence="1">
    <location>
        <begin position="66"/>
        <end position="136"/>
    </location>
</feature>
<feature type="region of interest" description="Disordered" evidence="1">
    <location>
        <begin position="188"/>
        <end position="219"/>
    </location>
</feature>
<keyword evidence="4" id="KW-1185">Reference proteome</keyword>
<dbReference type="Proteomes" id="UP000663852">
    <property type="component" value="Unassembled WGS sequence"/>
</dbReference>
<feature type="compositionally biased region" description="Low complexity" evidence="1">
    <location>
        <begin position="70"/>
        <end position="86"/>
    </location>
</feature>
<accession>A0A813U3Z3</accession>
<proteinExistence type="predicted"/>